<dbReference type="InterPro" id="IPR001645">
    <property type="entry name" value="Folylpolyglutamate_synth"/>
</dbReference>
<evidence type="ECO:0000256" key="4">
    <source>
        <dbReference type="ARBA" id="ARBA00022598"/>
    </source>
</evidence>
<dbReference type="InterPro" id="IPR036615">
    <property type="entry name" value="Mur_ligase_C_dom_sf"/>
</dbReference>
<dbReference type="InterPro" id="IPR018109">
    <property type="entry name" value="Folylpolyglutamate_synth_CS"/>
</dbReference>
<evidence type="ECO:0000256" key="11">
    <source>
        <dbReference type="PIRNR" id="PIRNR001563"/>
    </source>
</evidence>
<dbReference type="EMBL" id="FMKA01000005">
    <property type="protein sequence ID" value="SCP96605.1"/>
    <property type="molecule type" value="Genomic_DNA"/>
</dbReference>
<keyword evidence="8" id="KW-0460">Magnesium</keyword>
<dbReference type="Pfam" id="PF08245">
    <property type="entry name" value="Mur_ligase_M"/>
    <property type="match status" value="1"/>
</dbReference>
<accession>A0A1D3TS48</accession>
<dbReference type="InterPro" id="IPR004101">
    <property type="entry name" value="Mur_ligase_C"/>
</dbReference>
<dbReference type="InterPro" id="IPR036565">
    <property type="entry name" value="Mur-like_cat_sf"/>
</dbReference>
<dbReference type="NCBIfam" id="TIGR01499">
    <property type="entry name" value="folC"/>
    <property type="match status" value="1"/>
</dbReference>
<dbReference type="FunFam" id="3.40.1190.10:FF:000011">
    <property type="entry name" value="Folylpolyglutamate synthase/dihydrofolate synthase"/>
    <property type="match status" value="1"/>
</dbReference>
<evidence type="ECO:0000256" key="7">
    <source>
        <dbReference type="ARBA" id="ARBA00022840"/>
    </source>
</evidence>
<evidence type="ECO:0000256" key="8">
    <source>
        <dbReference type="ARBA" id="ARBA00022842"/>
    </source>
</evidence>
<dbReference type="PROSITE" id="PS01011">
    <property type="entry name" value="FOLYLPOLYGLU_SYNT_1"/>
    <property type="match status" value="1"/>
</dbReference>
<dbReference type="PIRSF" id="PIRSF001563">
    <property type="entry name" value="Folylpolyglu_synth"/>
    <property type="match status" value="1"/>
</dbReference>
<keyword evidence="6 11" id="KW-0547">Nucleotide-binding</keyword>
<comment type="catalytic activity">
    <reaction evidence="10">
        <text>(6S)-5,6,7,8-tetrahydrofolyl-(gamma-L-Glu)(n) + L-glutamate + ATP = (6S)-5,6,7,8-tetrahydrofolyl-(gamma-L-Glu)(n+1) + ADP + phosphate + H(+)</text>
        <dbReference type="Rhea" id="RHEA:10580"/>
        <dbReference type="Rhea" id="RHEA-COMP:14738"/>
        <dbReference type="Rhea" id="RHEA-COMP:14740"/>
        <dbReference type="ChEBI" id="CHEBI:15378"/>
        <dbReference type="ChEBI" id="CHEBI:29985"/>
        <dbReference type="ChEBI" id="CHEBI:30616"/>
        <dbReference type="ChEBI" id="CHEBI:43474"/>
        <dbReference type="ChEBI" id="CHEBI:141005"/>
        <dbReference type="ChEBI" id="CHEBI:456216"/>
        <dbReference type="EC" id="6.3.2.17"/>
    </reaction>
</comment>
<keyword evidence="15" id="KW-1185">Reference proteome</keyword>
<feature type="domain" description="Mur ligase C-terminal" evidence="12">
    <location>
        <begin position="293"/>
        <end position="412"/>
    </location>
</feature>
<dbReference type="Gene3D" id="3.90.190.20">
    <property type="entry name" value="Mur ligase, C-terminal domain"/>
    <property type="match status" value="1"/>
</dbReference>
<evidence type="ECO:0000256" key="6">
    <source>
        <dbReference type="ARBA" id="ARBA00022741"/>
    </source>
</evidence>
<dbReference type="PANTHER" id="PTHR11136">
    <property type="entry name" value="FOLYLPOLYGLUTAMATE SYNTHASE-RELATED"/>
    <property type="match status" value="1"/>
</dbReference>
<dbReference type="SUPFAM" id="SSF53623">
    <property type="entry name" value="MurD-like peptide ligases, catalytic domain"/>
    <property type="match status" value="1"/>
</dbReference>
<dbReference type="Gene3D" id="3.40.1190.10">
    <property type="entry name" value="Mur-like, catalytic domain"/>
    <property type="match status" value="1"/>
</dbReference>
<evidence type="ECO:0000256" key="1">
    <source>
        <dbReference type="ARBA" id="ARBA00001946"/>
    </source>
</evidence>
<comment type="cofactor">
    <cofactor evidence="1">
        <name>Mg(2+)</name>
        <dbReference type="ChEBI" id="CHEBI:18420"/>
    </cofactor>
</comment>
<evidence type="ECO:0000259" key="12">
    <source>
        <dbReference type="Pfam" id="PF02875"/>
    </source>
</evidence>
<dbReference type="RefSeq" id="WP_091231972.1">
    <property type="nucleotide sequence ID" value="NZ_FMKA01000005.1"/>
</dbReference>
<dbReference type="PROSITE" id="PS01012">
    <property type="entry name" value="FOLYLPOLYGLU_SYNT_2"/>
    <property type="match status" value="1"/>
</dbReference>
<dbReference type="SUPFAM" id="SSF53244">
    <property type="entry name" value="MurD-like peptide ligases, peptide-binding domain"/>
    <property type="match status" value="1"/>
</dbReference>
<dbReference type="OrthoDB" id="9809356at2"/>
<gene>
    <name evidence="14" type="ORF">SAMN05421730_1005119</name>
</gene>
<protein>
    <recommendedName>
        <fullName evidence="3">tetrahydrofolate synthase</fullName>
        <ecNumber evidence="3">6.3.2.17</ecNumber>
    </recommendedName>
    <alternativeName>
        <fullName evidence="9">Tetrahydrofolylpolyglutamate synthase</fullName>
    </alternativeName>
</protein>
<evidence type="ECO:0000256" key="5">
    <source>
        <dbReference type="ARBA" id="ARBA00022723"/>
    </source>
</evidence>
<dbReference type="EC" id="6.3.2.17" evidence="3"/>
<keyword evidence="7 11" id="KW-0067">ATP-binding</keyword>
<name>A0A1D3TS48_9FIRM</name>
<sequence length="428" mass="46829">MNFKEAQEYIEYIGKFGSVLGLEPIRELLDRLGNPQDRLDFVHIAGTNGKGSTLAFISTILKCAGCKVGRYISPVVFDYLEKIQVNGECISEEEFSLLAARVKDAADSMEKDGLQHPTAFEVETALAFLYFESQGCDVVVLETGLGGKLDATNIIRNTKCAVITSISMDHMGVLGSTLGEIAANKAGIIKSGAVVVSAMQEHEAEEAIRLEAAKYGCEVRIADMGQACDIEYGFEKQRFSYKGYRNLEISLAGSCQISNAILAVEAADALKAAGYPVSEDALRRGLKEASWTGRFTPIHREPFFIIDGAHNIDAAIKLKESLKLYFSGRRLIFIIGIFADKEHEKIIREMAPLASKIITVTPPGPRGMPAEALADEIRRFNKNVTWATGLEEAALESMKAAGPEDVIVAFGSLSYLGEMKRIIERLFH</sequence>
<dbReference type="InterPro" id="IPR013221">
    <property type="entry name" value="Mur_ligase_cen"/>
</dbReference>
<evidence type="ECO:0000256" key="9">
    <source>
        <dbReference type="ARBA" id="ARBA00030592"/>
    </source>
</evidence>
<dbReference type="GO" id="GO:0005524">
    <property type="term" value="F:ATP binding"/>
    <property type="evidence" value="ECO:0007669"/>
    <property type="project" value="UniProtKB-KW"/>
</dbReference>
<keyword evidence="4 11" id="KW-0436">Ligase</keyword>
<evidence type="ECO:0000256" key="10">
    <source>
        <dbReference type="ARBA" id="ARBA00047493"/>
    </source>
</evidence>
<keyword evidence="5" id="KW-0479">Metal-binding</keyword>
<evidence type="ECO:0000313" key="14">
    <source>
        <dbReference type="EMBL" id="SCP96605.1"/>
    </source>
</evidence>
<evidence type="ECO:0000313" key="15">
    <source>
        <dbReference type="Proteomes" id="UP000199315"/>
    </source>
</evidence>
<reference evidence="14 15" key="1">
    <citation type="submission" date="2016-09" db="EMBL/GenBank/DDBJ databases">
        <authorList>
            <person name="Capua I."/>
            <person name="De Benedictis P."/>
            <person name="Joannis T."/>
            <person name="Lombin L.H."/>
            <person name="Cattoli G."/>
        </authorList>
    </citation>
    <scope>NUCLEOTIDE SEQUENCE [LARGE SCALE GENOMIC DNA]</scope>
    <source>
        <strain evidence="14 15">GluBS11</strain>
    </source>
</reference>
<dbReference type="STRING" id="1619234.SAMN05421730_1005119"/>
<organism evidence="14 15">
    <name type="scientific">Anaerobium acetethylicum</name>
    <dbReference type="NCBI Taxonomy" id="1619234"/>
    <lineage>
        <taxon>Bacteria</taxon>
        <taxon>Bacillati</taxon>
        <taxon>Bacillota</taxon>
        <taxon>Clostridia</taxon>
        <taxon>Lachnospirales</taxon>
        <taxon>Lachnospiraceae</taxon>
        <taxon>Anaerobium</taxon>
    </lineage>
</organism>
<dbReference type="Proteomes" id="UP000199315">
    <property type="component" value="Unassembled WGS sequence"/>
</dbReference>
<dbReference type="GO" id="GO:0004326">
    <property type="term" value="F:tetrahydrofolylpolyglutamate synthase activity"/>
    <property type="evidence" value="ECO:0007669"/>
    <property type="project" value="UniProtKB-EC"/>
</dbReference>
<evidence type="ECO:0000256" key="3">
    <source>
        <dbReference type="ARBA" id="ARBA00013025"/>
    </source>
</evidence>
<comment type="similarity">
    <text evidence="2 11">Belongs to the folylpolyglutamate synthase family.</text>
</comment>
<dbReference type="GO" id="GO:0046872">
    <property type="term" value="F:metal ion binding"/>
    <property type="evidence" value="ECO:0007669"/>
    <property type="project" value="UniProtKB-KW"/>
</dbReference>
<evidence type="ECO:0000259" key="13">
    <source>
        <dbReference type="Pfam" id="PF08245"/>
    </source>
</evidence>
<dbReference type="GO" id="GO:0005737">
    <property type="term" value="C:cytoplasm"/>
    <property type="evidence" value="ECO:0007669"/>
    <property type="project" value="TreeGrafter"/>
</dbReference>
<dbReference type="PANTHER" id="PTHR11136:SF0">
    <property type="entry name" value="DIHYDROFOLATE SYNTHETASE-RELATED"/>
    <property type="match status" value="1"/>
</dbReference>
<proteinExistence type="inferred from homology"/>
<dbReference type="Pfam" id="PF02875">
    <property type="entry name" value="Mur_ligase_C"/>
    <property type="match status" value="1"/>
</dbReference>
<evidence type="ECO:0000256" key="2">
    <source>
        <dbReference type="ARBA" id="ARBA00008276"/>
    </source>
</evidence>
<feature type="domain" description="Mur ligase central" evidence="13">
    <location>
        <begin position="44"/>
        <end position="266"/>
    </location>
</feature>
<dbReference type="AlphaFoldDB" id="A0A1D3TS48"/>
<dbReference type="GO" id="GO:0008841">
    <property type="term" value="F:dihydrofolate synthase activity"/>
    <property type="evidence" value="ECO:0007669"/>
    <property type="project" value="TreeGrafter"/>
</dbReference>